<comment type="caution">
    <text evidence="1">The sequence shown here is derived from an EMBL/GenBank/DDBJ whole genome shotgun (WGS) entry which is preliminary data.</text>
</comment>
<accession>K1T1P5</accession>
<proteinExistence type="predicted"/>
<dbReference type="InterPro" id="IPR036584">
    <property type="entry name" value="FliS_sf"/>
</dbReference>
<dbReference type="Gene3D" id="1.20.120.340">
    <property type="entry name" value="Flagellar protein FliS"/>
    <property type="match status" value="1"/>
</dbReference>
<dbReference type="InterPro" id="IPR003713">
    <property type="entry name" value="FliS"/>
</dbReference>
<dbReference type="EMBL" id="AJWZ01005000">
    <property type="protein sequence ID" value="EKC63803.1"/>
    <property type="molecule type" value="Genomic_DNA"/>
</dbReference>
<dbReference type="SUPFAM" id="SSF101116">
    <property type="entry name" value="Flagellar export chaperone FliS"/>
    <property type="match status" value="1"/>
</dbReference>
<reference evidence="1" key="1">
    <citation type="journal article" date="2013" name="Environ. Microbiol.">
        <title>Microbiota from the distal guts of lean and obese adolescents exhibit partial functional redundancy besides clear differences in community structure.</title>
        <authorList>
            <person name="Ferrer M."/>
            <person name="Ruiz A."/>
            <person name="Lanza F."/>
            <person name="Haange S.B."/>
            <person name="Oberbach A."/>
            <person name="Till H."/>
            <person name="Bargiela R."/>
            <person name="Campoy C."/>
            <person name="Segura M.T."/>
            <person name="Richter M."/>
            <person name="von Bergen M."/>
            <person name="Seifert J."/>
            <person name="Suarez A."/>
        </authorList>
    </citation>
    <scope>NUCLEOTIDE SEQUENCE</scope>
</reference>
<dbReference type="AlphaFoldDB" id="K1T1P5"/>
<protein>
    <submittedName>
        <fullName evidence="1">Uncharacterized protein</fullName>
    </submittedName>
</protein>
<dbReference type="GO" id="GO:0044780">
    <property type="term" value="P:bacterial-type flagellum assembly"/>
    <property type="evidence" value="ECO:0007669"/>
    <property type="project" value="InterPro"/>
</dbReference>
<name>K1T1P5_9ZZZZ</name>
<sequence length="59" mass="7102">MAAVNPYEEYQKQSIMTMTQGELVVQLFRGCSKKLNLAVYYIEENNTEKRRNLFIRRRE</sequence>
<gene>
    <name evidence="1" type="ORF">OBE_07273</name>
</gene>
<organism evidence="1">
    <name type="scientific">human gut metagenome</name>
    <dbReference type="NCBI Taxonomy" id="408170"/>
    <lineage>
        <taxon>unclassified sequences</taxon>
        <taxon>metagenomes</taxon>
        <taxon>organismal metagenomes</taxon>
    </lineage>
</organism>
<dbReference type="Pfam" id="PF02561">
    <property type="entry name" value="FliS"/>
    <property type="match status" value="1"/>
</dbReference>
<evidence type="ECO:0000313" key="1">
    <source>
        <dbReference type="EMBL" id="EKC63803.1"/>
    </source>
</evidence>